<evidence type="ECO:0000313" key="3">
    <source>
        <dbReference type="Proteomes" id="UP000318538"/>
    </source>
</evidence>
<dbReference type="RefSeq" id="WP_145176084.1">
    <property type="nucleotide sequence ID" value="NZ_CP036525.1"/>
</dbReference>
<accession>A0A517NKX0</accession>
<name>A0A517NKX0_9BACT</name>
<evidence type="ECO:0000313" key="2">
    <source>
        <dbReference type="EMBL" id="QDT07719.1"/>
    </source>
</evidence>
<dbReference type="KEGG" id="rlc:K227x_61470"/>
<protein>
    <submittedName>
        <fullName evidence="2">Uncharacterized protein</fullName>
    </submittedName>
</protein>
<feature type="region of interest" description="Disordered" evidence="1">
    <location>
        <begin position="53"/>
        <end position="72"/>
    </location>
</feature>
<dbReference type="AlphaFoldDB" id="A0A517NKX0"/>
<dbReference type="Proteomes" id="UP000318538">
    <property type="component" value="Chromosome"/>
</dbReference>
<gene>
    <name evidence="2" type="ORF">K227x_61470</name>
</gene>
<dbReference type="EMBL" id="CP036525">
    <property type="protein sequence ID" value="QDT07719.1"/>
    <property type="molecule type" value="Genomic_DNA"/>
</dbReference>
<sequence>MMNATDALPDKIVVEPLNGQNETIVDGEMVQFDLPEHAADVWAAVLVDVYDKRKQDSPNETPAIGNGDVTSR</sequence>
<reference evidence="2 3" key="1">
    <citation type="submission" date="2019-02" db="EMBL/GenBank/DDBJ databases">
        <title>Deep-cultivation of Planctomycetes and their phenomic and genomic characterization uncovers novel biology.</title>
        <authorList>
            <person name="Wiegand S."/>
            <person name="Jogler M."/>
            <person name="Boedeker C."/>
            <person name="Pinto D."/>
            <person name="Vollmers J."/>
            <person name="Rivas-Marin E."/>
            <person name="Kohn T."/>
            <person name="Peeters S.H."/>
            <person name="Heuer A."/>
            <person name="Rast P."/>
            <person name="Oberbeckmann S."/>
            <person name="Bunk B."/>
            <person name="Jeske O."/>
            <person name="Meyerdierks A."/>
            <person name="Storesund J.E."/>
            <person name="Kallscheuer N."/>
            <person name="Luecker S."/>
            <person name="Lage O.M."/>
            <person name="Pohl T."/>
            <person name="Merkel B.J."/>
            <person name="Hornburger P."/>
            <person name="Mueller R.-W."/>
            <person name="Bruemmer F."/>
            <person name="Labrenz M."/>
            <person name="Spormann A.M."/>
            <person name="Op den Camp H."/>
            <person name="Overmann J."/>
            <person name="Amann R."/>
            <person name="Jetten M.S.M."/>
            <person name="Mascher T."/>
            <person name="Medema M.H."/>
            <person name="Devos D.P."/>
            <person name="Kaster A.-K."/>
            <person name="Ovreas L."/>
            <person name="Rohde M."/>
            <person name="Galperin M.Y."/>
            <person name="Jogler C."/>
        </authorList>
    </citation>
    <scope>NUCLEOTIDE SEQUENCE [LARGE SCALE GENOMIC DNA]</scope>
    <source>
        <strain evidence="2 3">K22_7</strain>
    </source>
</reference>
<keyword evidence="3" id="KW-1185">Reference proteome</keyword>
<organism evidence="2 3">
    <name type="scientific">Rubripirellula lacrimiformis</name>
    <dbReference type="NCBI Taxonomy" id="1930273"/>
    <lineage>
        <taxon>Bacteria</taxon>
        <taxon>Pseudomonadati</taxon>
        <taxon>Planctomycetota</taxon>
        <taxon>Planctomycetia</taxon>
        <taxon>Pirellulales</taxon>
        <taxon>Pirellulaceae</taxon>
        <taxon>Rubripirellula</taxon>
    </lineage>
</organism>
<proteinExistence type="predicted"/>
<evidence type="ECO:0000256" key="1">
    <source>
        <dbReference type="SAM" id="MobiDB-lite"/>
    </source>
</evidence>